<feature type="transmembrane region" description="Helical" evidence="1">
    <location>
        <begin position="246"/>
        <end position="264"/>
    </location>
</feature>
<feature type="transmembrane region" description="Helical" evidence="1">
    <location>
        <begin position="215"/>
        <end position="234"/>
    </location>
</feature>
<keyword evidence="1" id="KW-0812">Transmembrane</keyword>
<feature type="chain" id="PRO_5035482907" evidence="2">
    <location>
        <begin position="19"/>
        <end position="266"/>
    </location>
</feature>
<organism evidence="3">
    <name type="scientific">Phaeodactylum tricornutum</name>
    <name type="common">Diatom</name>
    <dbReference type="NCBI Taxonomy" id="2850"/>
    <lineage>
        <taxon>Eukaryota</taxon>
        <taxon>Sar</taxon>
        <taxon>Stramenopiles</taxon>
        <taxon>Ochrophyta</taxon>
        <taxon>Bacillariophyta</taxon>
        <taxon>Bacillariophyceae</taxon>
        <taxon>Bacillariophycidae</taxon>
        <taxon>Naviculales</taxon>
        <taxon>Phaeodactylaceae</taxon>
        <taxon>Phaeodactylum</taxon>
    </lineage>
</organism>
<keyword evidence="2" id="KW-0732">Signal</keyword>
<feature type="signal peptide" evidence="2">
    <location>
        <begin position="1"/>
        <end position="18"/>
    </location>
</feature>
<proteinExistence type="predicted"/>
<dbReference type="EMBL" id="OU594960">
    <property type="protein sequence ID" value="CAG9283466.1"/>
    <property type="molecule type" value="Genomic_DNA"/>
</dbReference>
<sequence>MINLRRTLLTALLAHASALLLPAQKFSLRTDVAVRNHYAKLKMSPLQHLGASMERDGIVVTSSKPTVGQMLTTATLCSMLVLNPMPTQAYDASDYASETVQFALQSVKDAAGKKEETLKAFENIAEIITEGKGVGGEINYQGVKLDRGYVSDEDTSIYNPGLTLLTESEKERLVEAVVDSRKAGYIANQWSDDNQAGFDFLRGSLDPYHMYELRGYLGFVPFYGAAVYLAVLAVQQLARPGFPTAYFAGVAAIFLPAIVLIALGPQ</sequence>
<evidence type="ECO:0000313" key="3">
    <source>
        <dbReference type="EMBL" id="CAG9283466.1"/>
    </source>
</evidence>
<name>A0A8J9SVZ9_PHATR</name>
<accession>A0A8J9SVZ9</accession>
<gene>
    <name evidence="3" type="ORF">PTTT1_LOCUS22886</name>
</gene>
<keyword evidence="1" id="KW-1133">Transmembrane helix</keyword>
<reference evidence="3" key="1">
    <citation type="submission" date="2022-02" db="EMBL/GenBank/DDBJ databases">
        <authorList>
            <person name="Giguere J D."/>
        </authorList>
    </citation>
    <scope>NUCLEOTIDE SEQUENCE</scope>
    <source>
        <strain evidence="3">CCAP 1055/1</strain>
    </source>
</reference>
<evidence type="ECO:0000256" key="2">
    <source>
        <dbReference type="SAM" id="SignalP"/>
    </source>
</evidence>
<keyword evidence="1" id="KW-0472">Membrane</keyword>
<dbReference type="AlphaFoldDB" id="A0A8J9SVZ9"/>
<evidence type="ECO:0000256" key="1">
    <source>
        <dbReference type="SAM" id="Phobius"/>
    </source>
</evidence>
<dbReference type="Proteomes" id="UP000836788">
    <property type="component" value="Chromosome 19"/>
</dbReference>
<protein>
    <submittedName>
        <fullName evidence="3">Uncharacterized protein</fullName>
    </submittedName>
</protein>